<name>A0A915ZR67_9GLOM</name>
<evidence type="ECO:0000256" key="4">
    <source>
        <dbReference type="ARBA" id="ARBA00022771"/>
    </source>
</evidence>
<dbReference type="OrthoDB" id="2423195at2759"/>
<proteinExistence type="predicted"/>
<feature type="coiled-coil region" evidence="7">
    <location>
        <begin position="1118"/>
        <end position="1149"/>
    </location>
</feature>
<keyword evidence="3" id="KW-0479">Metal-binding</keyword>
<keyword evidence="2" id="KW-0963">Cytoplasm</keyword>
<dbReference type="GO" id="GO:0002376">
    <property type="term" value="P:immune system process"/>
    <property type="evidence" value="ECO:0007669"/>
    <property type="project" value="UniProtKB-KW"/>
</dbReference>
<keyword evidence="4" id="KW-0863">Zinc-finger</keyword>
<dbReference type="InterPro" id="IPR046439">
    <property type="entry name" value="ZF_RZ_dom"/>
</dbReference>
<evidence type="ECO:0000313" key="10">
    <source>
        <dbReference type="EMBL" id="CAB5384073.1"/>
    </source>
</evidence>
<dbReference type="VEuPathDB" id="FungiDB:RhiirFUN_006351"/>
<dbReference type="CDD" id="cd18808">
    <property type="entry name" value="SF1_C_Upf1"/>
    <property type="match status" value="1"/>
</dbReference>
<dbReference type="Pfam" id="PF13087">
    <property type="entry name" value="AAA_12"/>
    <property type="match status" value="1"/>
</dbReference>
<dbReference type="Pfam" id="PF13086">
    <property type="entry name" value="AAA_11"/>
    <property type="match status" value="1"/>
</dbReference>
<dbReference type="InterPro" id="IPR041679">
    <property type="entry name" value="DNA2/NAM7-like_C"/>
</dbReference>
<dbReference type="Proteomes" id="UP000684084">
    <property type="component" value="Unassembled WGS sequence"/>
</dbReference>
<dbReference type="GO" id="GO:0031048">
    <property type="term" value="P:regulatory ncRNA-mediated heterochromatin formation"/>
    <property type="evidence" value="ECO:0007669"/>
    <property type="project" value="TreeGrafter"/>
</dbReference>
<evidence type="ECO:0000256" key="3">
    <source>
        <dbReference type="ARBA" id="ARBA00022723"/>
    </source>
</evidence>
<dbReference type="PANTHER" id="PTHR10887:SF341">
    <property type="entry name" value="NFX1-TYPE ZINC FINGER-CONTAINING PROTEIN 1"/>
    <property type="match status" value="1"/>
</dbReference>
<dbReference type="Pfam" id="PF20173">
    <property type="entry name" value="ZnF_RZ-type"/>
    <property type="match status" value="1"/>
</dbReference>
<dbReference type="GO" id="GO:0008270">
    <property type="term" value="F:zinc ion binding"/>
    <property type="evidence" value="ECO:0007669"/>
    <property type="project" value="UniProtKB-KW"/>
</dbReference>
<evidence type="ECO:0000256" key="1">
    <source>
        <dbReference type="ARBA" id="ARBA00004496"/>
    </source>
</evidence>
<feature type="compositionally biased region" description="Polar residues" evidence="8">
    <location>
        <begin position="184"/>
        <end position="210"/>
    </location>
</feature>
<protein>
    <recommendedName>
        <fullName evidence="9">RZ-type domain-containing protein</fullName>
    </recommendedName>
</protein>
<keyword evidence="6" id="KW-0391">Immunity</keyword>
<evidence type="ECO:0000259" key="9">
    <source>
        <dbReference type="PROSITE" id="PS51981"/>
    </source>
</evidence>
<dbReference type="InterPro" id="IPR047187">
    <property type="entry name" value="SF1_C_Upf1"/>
</dbReference>
<keyword evidence="7" id="KW-0175">Coiled coil</keyword>
<organism evidence="10 11">
    <name type="scientific">Rhizophagus irregularis</name>
    <dbReference type="NCBI Taxonomy" id="588596"/>
    <lineage>
        <taxon>Eukaryota</taxon>
        <taxon>Fungi</taxon>
        <taxon>Fungi incertae sedis</taxon>
        <taxon>Mucoromycota</taxon>
        <taxon>Glomeromycotina</taxon>
        <taxon>Glomeromycetes</taxon>
        <taxon>Glomerales</taxon>
        <taxon>Glomeraceae</taxon>
        <taxon>Rhizophagus</taxon>
    </lineage>
</organism>
<keyword evidence="5" id="KW-0862">Zinc</keyword>
<feature type="compositionally biased region" description="Polar residues" evidence="8">
    <location>
        <begin position="1"/>
        <end position="26"/>
    </location>
</feature>
<dbReference type="CDD" id="cd06008">
    <property type="entry name" value="NF-X1-zinc-finger"/>
    <property type="match status" value="1"/>
</dbReference>
<evidence type="ECO:0000256" key="8">
    <source>
        <dbReference type="SAM" id="MobiDB-lite"/>
    </source>
</evidence>
<evidence type="ECO:0000256" key="7">
    <source>
        <dbReference type="SAM" id="Coils"/>
    </source>
</evidence>
<dbReference type="PANTHER" id="PTHR10887">
    <property type="entry name" value="DNA2/NAM7 HELICASE FAMILY"/>
    <property type="match status" value="1"/>
</dbReference>
<feature type="domain" description="RZ-type" evidence="9">
    <location>
        <begin position="2217"/>
        <end position="2289"/>
    </location>
</feature>
<dbReference type="InterPro" id="IPR041677">
    <property type="entry name" value="DNA2/NAM7_AAA_11"/>
</dbReference>
<dbReference type="GO" id="GO:0005737">
    <property type="term" value="C:cytoplasm"/>
    <property type="evidence" value="ECO:0007669"/>
    <property type="project" value="UniProtKB-SubCell"/>
</dbReference>
<reference evidence="10" key="1">
    <citation type="submission" date="2020-05" db="EMBL/GenBank/DDBJ databases">
        <authorList>
            <person name="Rincon C."/>
            <person name="Sanders R I."/>
            <person name="Robbins C."/>
            <person name="Chaturvedi A."/>
        </authorList>
    </citation>
    <scope>NUCLEOTIDE SEQUENCE</scope>
    <source>
        <strain evidence="10">CHB12</strain>
    </source>
</reference>
<dbReference type="EMBL" id="CAGKOT010000050">
    <property type="protein sequence ID" value="CAB5384073.1"/>
    <property type="molecule type" value="Genomic_DNA"/>
</dbReference>
<evidence type="ECO:0000256" key="5">
    <source>
        <dbReference type="ARBA" id="ARBA00022833"/>
    </source>
</evidence>
<dbReference type="GO" id="GO:0031380">
    <property type="term" value="C:nuclear RNA-directed RNA polymerase complex"/>
    <property type="evidence" value="ECO:0007669"/>
    <property type="project" value="TreeGrafter"/>
</dbReference>
<dbReference type="InterPro" id="IPR045055">
    <property type="entry name" value="DNA2/NAM7-like"/>
</dbReference>
<accession>A0A915ZR67</accession>
<dbReference type="GO" id="GO:0004386">
    <property type="term" value="F:helicase activity"/>
    <property type="evidence" value="ECO:0007669"/>
    <property type="project" value="InterPro"/>
</dbReference>
<comment type="caution">
    <text evidence="10">The sequence shown here is derived from an EMBL/GenBank/DDBJ whole genome shotgun (WGS) entry which is preliminary data.</text>
</comment>
<gene>
    <name evidence="10" type="ORF">CHRIB12_LOCUS18714</name>
</gene>
<sequence>MFKRSGTNNNDSSYAGTSDSVNNFNVSDVIDNYHDTNHKSDRGEEKYMPPHLRERRTNHSPPRQRNWNNSPPRQRTCSPPRQTDFSSFRKRNCSPPRQTDFSSFRKRNCSPPRQTDFSSFRKRNCSPPRQTDFSSFRKRNCSPPRQTDFSSFRKRNCSPPRQTDYSSFRKRNHSPPRQRDYSPPRQSNYLQPTQRNYSPQSPRQRNCTPPVNISKIFSSSELTCKGSDKIIFITNGKEIKNSAWKSVLCKKSPLDQNDVRIFVGSALSAADSGADELVTELGNPDGLKKLEEIINFCSMSCDAGLDKQVLSFQYVVLPLLGVLTRTTITECTLKNYVHAIFMVVYTNLDPFLYNGVMKMLETLVQRNSLVDEEPYSFIPTSLGIFFLVIVRLLTELLHRVKEETINETMCNIVRDLQRLKIDYQQSIEQQPSPTSTDPLINNLETRKFFFELLEEEMNIMNKMLYIANVVYDPPGKLSKNGRRHDNDFIRISEISIIPTKEEVMCDRQPFLPSSLPNALHFLPDEIERLFDTQFRLLREDMLNVIRSGISNFINALMNDWSSSNKNRELKNIQEKGGRFRYDNTGDLQVYTGIQFVDIACDKRKGFSCTLRFTPPNIRSASNLEGRIEYWRKCKKLQIGSLVTLLLPKQDIIQAQSNNFVNGNISNSDLYSLYFGVVVTRKEEDLAGYDRATIGINFIDSSIYPIALDEILNYDKITEKSLEKRFMLESTGVYLETYIHTLKALQSTNPFSLPFKKYLTPNNKSEIKVNNPFYTRAPGFQFDLSVLCKNKEQSLKLNVADESTHDEVVKSVTNYSKLDETQAKALIITLTHEIALIEGPPGTGKTAVGIEIMKVLLAKENRKTISGPILIICFTNHALDKFLEHLLDENIKNIVRLGAGTQSEKIKDFNLEVLSENRAHNKKIPYSMAVLNRELKSIEDAVNDMTLYRRWMTWDDIQEYLMIKENSFYEKFICVTSDDLPSWVLRTNMKELCYNEIFYDSEEESWSNHQDRRKKNASIFEKWAKCEDINTIKKQKENLLNVQNNNKKGKKVVSKNSFLEYGESYDELQIDYETTQWIENYNEPKSDRPLSLLLNDYSIWQMSRSERQRLHDYWRTKVHKEFVEKLSKLQKRYEEKRKEMNNIYDSASRQILLESDVIGATTNEVARYQDLIRSIKPEIIICEEAGQILEAHVLGALTPSTQHLILIGDHNQLRPRISTFSLGMDSKTGRNYQLDKSLFERLVNSGRTSKVEKTQLLTQRRMRKGEISDLIRYTLYPNLIDGENTAKYSNIRGAQHNVYFIDHRHPEDKSDSGLAIQSYVNTYEVKMVVEMVKYFVRNGYTKPEDITVLTPYLGQMMKIKEALAKSFVVIIDERDAQDIIEMEEEQKENDNDKKGKDNIVKSTNAATTKSLNHQVTLRAIDNFQNEEANIVIVSLVRNVSKSGDYDSIGFLKSSNRSNVLLSRAREGMYLIGNSKLMATKSEDIWNPVIKMLKTRNPPQIGFGMPIVCDQHPDYKNIITEPEQFKQFSPDGGCHKKCQVMLNCGHECTYKCHSDDPKHIEIKCFQPCRKPQPVCCHTCPKPCFETCGRCEYPISKVKLPCDHEIQNGRCWQNQDKERLYCIELVTKKLLNCEHYKEIQCSESVENVKCRDKCKKLLKCGHECLNECSECQKNSILPENSKNESKVENRNELERNQHGECKHICERLLFCGHICKQYCHMHEENDCPPCENKCTVSCEHATCNKNCAEPCDVCAEKCLWKCEHQGKCELSCGAPCYRLPCNERCDKKLKCGHRCAGICGETCPSENFCVNCASEKVKDQVPDVIMGTKFSEIDWNEERMIVLSCGHVYTMETMDMLVKMEEYYEGSTGGGWTSIKALPTSSKNIIKCPACRAPVKNIRSDEHNEITKQVIIHEEEMRNGRIQLINNLYGSMLKEVATFENHNTVNKKSSEVTPYDYFENIERYHGFSKAINKIWVNHVKILLSCYQKLTSIIHNTKMAPYKKVEAAVSSLYQAKSSGSSSLASTSLDSAISETQLTFQETFSQMGISIPQIDQKIYLDVFFEIINIQKILYHEVLFIIENVVLFIFAETNKKCKKLWKIFADNLQLSIQDHLCTIRQIAESTHHIRHYLSANVELIELHANMLKLQLKCPPNGIVDNKLQTCTMEKCEDIKKFIINMIKYCTDNDIKKEFKDYILKKLSDLQKKFDEIKTYAEDVSKTITFEEELEIRRVMQTEFKSSGHWYDCPNGHPYTIGECGRAWEKSVCPECNAEIGGESHKLSAGNRERQNLAAP</sequence>
<feature type="compositionally biased region" description="Basic and acidic residues" evidence="8">
    <location>
        <begin position="31"/>
        <end position="57"/>
    </location>
</feature>
<comment type="subcellular location">
    <subcellularLocation>
        <location evidence="1">Cytoplasm</location>
    </subcellularLocation>
</comment>
<feature type="region of interest" description="Disordered" evidence="8">
    <location>
        <begin position="1"/>
        <end position="210"/>
    </location>
</feature>
<evidence type="ECO:0000256" key="6">
    <source>
        <dbReference type="ARBA" id="ARBA00022859"/>
    </source>
</evidence>
<feature type="compositionally biased region" description="Polar residues" evidence="8">
    <location>
        <begin position="59"/>
        <end position="86"/>
    </location>
</feature>
<evidence type="ECO:0000313" key="11">
    <source>
        <dbReference type="Proteomes" id="UP000684084"/>
    </source>
</evidence>
<evidence type="ECO:0000256" key="2">
    <source>
        <dbReference type="ARBA" id="ARBA00022490"/>
    </source>
</evidence>
<dbReference type="PROSITE" id="PS51981">
    <property type="entry name" value="ZF_RZ"/>
    <property type="match status" value="1"/>
</dbReference>